<dbReference type="Gene3D" id="2.30.30.100">
    <property type="match status" value="1"/>
</dbReference>
<protein>
    <recommendedName>
        <fullName evidence="9">U6 snRNA-associated Sm-like protein LSm5</fullName>
    </recommendedName>
</protein>
<dbReference type="InterPro" id="IPR010920">
    <property type="entry name" value="LSM_dom_sf"/>
</dbReference>
<dbReference type="GO" id="GO:0000398">
    <property type="term" value="P:mRNA splicing, via spliceosome"/>
    <property type="evidence" value="ECO:0007669"/>
    <property type="project" value="TreeGrafter"/>
</dbReference>
<dbReference type="GO" id="GO:0005681">
    <property type="term" value="C:spliceosomal complex"/>
    <property type="evidence" value="ECO:0007669"/>
    <property type="project" value="UniProtKB-KW"/>
</dbReference>
<dbReference type="GO" id="GO:1990726">
    <property type="term" value="C:Lsm1-7-Pat1 complex"/>
    <property type="evidence" value="ECO:0007669"/>
    <property type="project" value="TreeGrafter"/>
</dbReference>
<proteinExistence type="inferred from homology"/>
<keyword evidence="8 9" id="KW-0687">Ribonucleoprotein</keyword>
<dbReference type="GO" id="GO:0003723">
    <property type="term" value="F:RNA binding"/>
    <property type="evidence" value="ECO:0007669"/>
    <property type="project" value="UniProtKB-KW"/>
</dbReference>
<dbReference type="VEuPathDB" id="CryptoDB:cubi_03129"/>
<dbReference type="GO" id="GO:0005688">
    <property type="term" value="C:U6 snRNP"/>
    <property type="evidence" value="ECO:0007669"/>
    <property type="project" value="TreeGrafter"/>
</dbReference>
<name>A0A1J4MNI5_9CRYT</name>
<evidence type="ECO:0000256" key="7">
    <source>
        <dbReference type="ARBA" id="ARBA00023242"/>
    </source>
</evidence>
<feature type="region of interest" description="Disordered" evidence="10">
    <location>
        <begin position="1"/>
        <end position="21"/>
    </location>
</feature>
<dbReference type="CDD" id="cd01732">
    <property type="entry name" value="LSm5"/>
    <property type="match status" value="1"/>
</dbReference>
<keyword evidence="7 9" id="KW-0539">Nucleus</keyword>
<comment type="function">
    <text evidence="9">Plays a role in U6 snRNP assembly and function. Binds to the 3' end of U6 snRNA.</text>
</comment>
<evidence type="ECO:0000256" key="4">
    <source>
        <dbReference type="ARBA" id="ARBA00022728"/>
    </source>
</evidence>
<gene>
    <name evidence="9" type="primary">LSM5</name>
    <name evidence="12" type="ORF">cubi_03129</name>
</gene>
<evidence type="ECO:0000259" key="11">
    <source>
        <dbReference type="PROSITE" id="PS52002"/>
    </source>
</evidence>
<evidence type="ECO:0000256" key="10">
    <source>
        <dbReference type="SAM" id="MobiDB-lite"/>
    </source>
</evidence>
<accession>A0A1J4MNI5</accession>
<dbReference type="PANTHER" id="PTHR20971:SF0">
    <property type="entry name" value="U6 SNRNA-ASSOCIATED SM-LIKE PROTEIN LSM5"/>
    <property type="match status" value="1"/>
</dbReference>
<dbReference type="AlphaFoldDB" id="A0A1J4MNI5"/>
<dbReference type="EMBL" id="LRBP01000006">
    <property type="protein sequence ID" value="OII75019.1"/>
    <property type="molecule type" value="Genomic_DNA"/>
</dbReference>
<comment type="subcellular location">
    <subcellularLocation>
        <location evidence="1 9">Nucleus</location>
    </subcellularLocation>
</comment>
<dbReference type="InterPro" id="IPR033871">
    <property type="entry name" value="LSm5"/>
</dbReference>
<organism evidence="12 13">
    <name type="scientific">Cryptosporidium ubiquitum</name>
    <dbReference type="NCBI Taxonomy" id="857276"/>
    <lineage>
        <taxon>Eukaryota</taxon>
        <taxon>Sar</taxon>
        <taxon>Alveolata</taxon>
        <taxon>Apicomplexa</taxon>
        <taxon>Conoidasida</taxon>
        <taxon>Coccidia</taxon>
        <taxon>Eucoccidiorida</taxon>
        <taxon>Eimeriorina</taxon>
        <taxon>Cryptosporidiidae</taxon>
        <taxon>Cryptosporidium</taxon>
    </lineage>
</organism>
<dbReference type="Proteomes" id="UP000186176">
    <property type="component" value="Unassembled WGS sequence"/>
</dbReference>
<evidence type="ECO:0000256" key="1">
    <source>
        <dbReference type="ARBA" id="ARBA00004123"/>
    </source>
</evidence>
<keyword evidence="13" id="KW-1185">Reference proteome</keyword>
<evidence type="ECO:0000256" key="3">
    <source>
        <dbReference type="ARBA" id="ARBA00022664"/>
    </source>
</evidence>
<dbReference type="PROSITE" id="PS52002">
    <property type="entry name" value="SM"/>
    <property type="match status" value="1"/>
</dbReference>
<comment type="subunit">
    <text evidence="9">LSm subunits form a heteromer with a doughnut shape.</text>
</comment>
<reference evidence="12 13" key="1">
    <citation type="submission" date="2016-10" db="EMBL/GenBank/DDBJ databases">
        <title>Reductive evolution of mitochondrial metabolism and differential evolution of invasion-related proteins in Cryptosporidium.</title>
        <authorList>
            <person name="Liu S."/>
            <person name="Roellig D.M."/>
            <person name="Guo Y."/>
            <person name="Li N."/>
            <person name="Frace M.A."/>
            <person name="Tang K."/>
            <person name="Zhang L."/>
            <person name="Feng Y."/>
            <person name="Xiao L."/>
        </authorList>
    </citation>
    <scope>NUCLEOTIDE SEQUENCE [LARGE SCALE GENOMIC DNA]</scope>
    <source>
        <strain evidence="12">39726</strain>
    </source>
</reference>
<evidence type="ECO:0000256" key="9">
    <source>
        <dbReference type="RuleBase" id="RU365055"/>
    </source>
</evidence>
<dbReference type="SUPFAM" id="SSF50182">
    <property type="entry name" value="Sm-like ribonucleoproteins"/>
    <property type="match status" value="1"/>
</dbReference>
<dbReference type="Pfam" id="PF01423">
    <property type="entry name" value="LSM"/>
    <property type="match status" value="1"/>
</dbReference>
<dbReference type="InterPro" id="IPR047575">
    <property type="entry name" value="Sm"/>
</dbReference>
<evidence type="ECO:0000256" key="5">
    <source>
        <dbReference type="ARBA" id="ARBA00022884"/>
    </source>
</evidence>
<evidence type="ECO:0000256" key="6">
    <source>
        <dbReference type="ARBA" id="ARBA00023187"/>
    </source>
</evidence>
<keyword evidence="4 9" id="KW-0747">Spliceosome</keyword>
<dbReference type="SMART" id="SM00651">
    <property type="entry name" value="Sm"/>
    <property type="match status" value="1"/>
</dbReference>
<evidence type="ECO:0000256" key="8">
    <source>
        <dbReference type="ARBA" id="ARBA00023274"/>
    </source>
</evidence>
<evidence type="ECO:0000313" key="12">
    <source>
        <dbReference type="EMBL" id="OII75019.1"/>
    </source>
</evidence>
<comment type="similarity">
    <text evidence="2 9">Belongs to the snRNP Sm proteins family.</text>
</comment>
<dbReference type="PANTHER" id="PTHR20971">
    <property type="entry name" value="U6 SNRNA-ASSOCIATED PROTEIN"/>
    <property type="match status" value="1"/>
</dbReference>
<comment type="caution">
    <text evidence="12">The sequence shown here is derived from an EMBL/GenBank/DDBJ whole genome shotgun (WGS) entry which is preliminary data.</text>
</comment>
<keyword evidence="6 9" id="KW-0508">mRNA splicing</keyword>
<keyword evidence="3 9" id="KW-0507">mRNA processing</keyword>
<dbReference type="OrthoDB" id="429711at2759"/>
<dbReference type="GO" id="GO:0046540">
    <property type="term" value="C:U4/U6 x U5 tri-snRNP complex"/>
    <property type="evidence" value="ECO:0007669"/>
    <property type="project" value="TreeGrafter"/>
</dbReference>
<evidence type="ECO:0000313" key="13">
    <source>
        <dbReference type="Proteomes" id="UP000186176"/>
    </source>
</evidence>
<keyword evidence="5 9" id="KW-0694">RNA-binding</keyword>
<sequence>MSETPANKSQTGGGTQKGGNTILPLALIDKCIGSRIYVVMKGDKEFSGVLRGFDEYVNMVLDDVQEYGFKVDDGDSGDGNKKLKRVLVNRLETILLSGNNVAMLVPGGDPDSFNFS</sequence>
<evidence type="ECO:0000256" key="2">
    <source>
        <dbReference type="ARBA" id="ARBA00006850"/>
    </source>
</evidence>
<feature type="domain" description="Sm" evidence="11">
    <location>
        <begin position="23"/>
        <end position="110"/>
    </location>
</feature>
<dbReference type="InterPro" id="IPR001163">
    <property type="entry name" value="Sm_dom_euk/arc"/>
</dbReference>